<keyword evidence="3" id="KW-0808">Transferase</keyword>
<dbReference type="Gramene" id="HORVU.MOREX.r2.3HG0240840.1">
    <property type="protein sequence ID" value="HORVU.MOREX.r2.3HG0240840.1"/>
    <property type="gene ID" value="HORVU.MOREX.r2.3HG0240840"/>
</dbReference>
<dbReference type="PANTHER" id="PTHR18901">
    <property type="entry name" value="2-DEOXYGLUCOSE-6-PHOSPHATE PHOSPHATASE 2"/>
    <property type="match status" value="1"/>
</dbReference>
<dbReference type="InterPro" id="IPR023198">
    <property type="entry name" value="PGP-like_dom2"/>
</dbReference>
<dbReference type="SFLD" id="SFLDG01129">
    <property type="entry name" value="C1.5:_HAD__Beta-PGM__Phosphata"/>
    <property type="match status" value="1"/>
</dbReference>
<accession>A0A8I6Y1A0</accession>
<dbReference type="NCBIfam" id="TIGR01509">
    <property type="entry name" value="HAD-SF-IA-v3"/>
    <property type="match status" value="1"/>
</dbReference>
<feature type="compositionally biased region" description="Basic and acidic residues" evidence="5">
    <location>
        <begin position="21"/>
        <end position="33"/>
    </location>
</feature>
<sequence>MECRLLLCGQGHRQRLPSGDGHGRRALRPEKNWQRTVTPPHHPRLPSLVCSQTPLLLSPPIFKPQPARRHRSSASPCRLSGTSSTAIKHHVSAVIFDLDDTLLDTDSVTRGVLNDFLATYGKSVDAEKEEGRLGQRYVEYAAGIITDYGLPLTLEEYSQAIFPLYLKSWQKAKPLPGVRRLLKHLHKNGIPLALASNSKMRTIGQKIMKLEELKDCFSEVLGVDQVSRGKPCPDIYLEAAKRLGVSPSSCLVIEDSLVGIRGAKASGAMVVAVPSLQTERQRYSIADLVLCSLLDFHPELWGLPPFDDRIQGALPMEPLYSNAHIGNVISNNIHMIVAGEHTYDSVPGQLSGIVFGWAKLEQHGVSKVVVSIGWDLSPSAVGRVMHMCFLDPCCNAKAGEPLELLLVGYIRELQSTGSTTASQALSSTEEDQSIARDALDLPAFSGLEELTLFSATGKESSE</sequence>
<dbReference type="Gramene" id="HORVU.MOREX.r3.3HG0289960.1">
    <property type="protein sequence ID" value="HORVU.MOREX.r3.3HG0289960.1"/>
    <property type="gene ID" value="HORVU.MOREX.r3.3HG0289960"/>
</dbReference>
<dbReference type="AlphaFoldDB" id="A0A8I6Y1A0"/>
<dbReference type="GO" id="GO:0008531">
    <property type="term" value="F:riboflavin kinase activity"/>
    <property type="evidence" value="ECO:0007669"/>
    <property type="project" value="InterPro"/>
</dbReference>
<keyword evidence="1" id="KW-0285">Flavoprotein</keyword>
<evidence type="ECO:0000256" key="2">
    <source>
        <dbReference type="ARBA" id="ARBA00022643"/>
    </source>
</evidence>
<evidence type="ECO:0008006" key="8">
    <source>
        <dbReference type="Google" id="ProtNLM"/>
    </source>
</evidence>
<keyword evidence="7" id="KW-1185">Reference proteome</keyword>
<dbReference type="Gene3D" id="2.40.30.30">
    <property type="entry name" value="Riboflavin kinase-like"/>
    <property type="match status" value="1"/>
</dbReference>
<dbReference type="PRINTS" id="PR00413">
    <property type="entry name" value="HADHALOGNASE"/>
</dbReference>
<dbReference type="PANTHER" id="PTHR18901:SF47">
    <property type="entry name" value="RIBOFLAVIN KINASE"/>
    <property type="match status" value="1"/>
</dbReference>
<dbReference type="Gene3D" id="3.40.50.1000">
    <property type="entry name" value="HAD superfamily/HAD-like"/>
    <property type="match status" value="1"/>
</dbReference>
<dbReference type="GO" id="GO:0000166">
    <property type="term" value="F:nucleotide binding"/>
    <property type="evidence" value="ECO:0007669"/>
    <property type="project" value="UniProtKB-KW"/>
</dbReference>
<dbReference type="InterPro" id="IPR023214">
    <property type="entry name" value="HAD_sf"/>
</dbReference>
<dbReference type="SFLD" id="SFLDG01135">
    <property type="entry name" value="C1.5.6:_HAD__Beta-PGM__Phospha"/>
    <property type="match status" value="1"/>
</dbReference>
<dbReference type="InterPro" id="IPR036412">
    <property type="entry name" value="HAD-like_sf"/>
</dbReference>
<dbReference type="GO" id="GO:0043136">
    <property type="term" value="F:sn-glycerol 3-phosphatase activity"/>
    <property type="evidence" value="ECO:0000318"/>
    <property type="project" value="GO_Central"/>
</dbReference>
<dbReference type="GO" id="GO:0009231">
    <property type="term" value="P:riboflavin biosynthetic process"/>
    <property type="evidence" value="ECO:0007669"/>
    <property type="project" value="InterPro"/>
</dbReference>
<dbReference type="GO" id="GO:0006114">
    <property type="term" value="P:glycerol biosynthetic process"/>
    <property type="evidence" value="ECO:0000318"/>
    <property type="project" value="GO_Central"/>
</dbReference>
<dbReference type="SUPFAM" id="SSF56784">
    <property type="entry name" value="HAD-like"/>
    <property type="match status" value="1"/>
</dbReference>
<dbReference type="Pfam" id="PF00702">
    <property type="entry name" value="Hydrolase"/>
    <property type="match status" value="1"/>
</dbReference>
<evidence type="ECO:0000313" key="6">
    <source>
        <dbReference type="EnsemblPlants" id="HORVU.MOREX.r3.3HG0289960.1"/>
    </source>
</evidence>
<organism evidence="6 7">
    <name type="scientific">Hordeum vulgare subsp. vulgare</name>
    <name type="common">Domesticated barley</name>
    <dbReference type="NCBI Taxonomy" id="112509"/>
    <lineage>
        <taxon>Eukaryota</taxon>
        <taxon>Viridiplantae</taxon>
        <taxon>Streptophyta</taxon>
        <taxon>Embryophyta</taxon>
        <taxon>Tracheophyta</taxon>
        <taxon>Spermatophyta</taxon>
        <taxon>Magnoliopsida</taxon>
        <taxon>Liliopsida</taxon>
        <taxon>Poales</taxon>
        <taxon>Poaceae</taxon>
        <taxon>BOP clade</taxon>
        <taxon>Pooideae</taxon>
        <taxon>Triticodae</taxon>
        <taxon>Triticeae</taxon>
        <taxon>Hordeinae</taxon>
        <taxon>Hordeum</taxon>
    </lineage>
</organism>
<proteinExistence type="predicted"/>
<dbReference type="Gene3D" id="1.10.150.240">
    <property type="entry name" value="Putative phosphatase, domain 2"/>
    <property type="match status" value="1"/>
</dbReference>
<reference evidence="6" key="2">
    <citation type="submission" date="2020-10" db="EMBL/GenBank/DDBJ databases">
        <authorList>
            <person name="Scholz U."/>
            <person name="Mascher M."/>
            <person name="Fiebig A."/>
        </authorList>
    </citation>
    <scope>NUCLEOTIDE SEQUENCE [LARGE SCALE GENOMIC DNA]</scope>
    <source>
        <strain evidence="6">cv. Morex</strain>
    </source>
</reference>
<evidence type="ECO:0000256" key="1">
    <source>
        <dbReference type="ARBA" id="ARBA00022630"/>
    </source>
</evidence>
<dbReference type="SMR" id="A0A8I6Y1A0"/>
<protein>
    <recommendedName>
        <fullName evidence="8">Riboflavin kinase</fullName>
    </recommendedName>
</protein>
<dbReference type="InterPro" id="IPR006439">
    <property type="entry name" value="HAD-SF_hydro_IA"/>
</dbReference>
<dbReference type="SFLD" id="SFLDS00003">
    <property type="entry name" value="Haloacid_Dehalogenase"/>
    <property type="match status" value="1"/>
</dbReference>
<feature type="region of interest" description="Disordered" evidence="5">
    <location>
        <begin position="14"/>
        <end position="45"/>
    </location>
</feature>
<evidence type="ECO:0000256" key="4">
    <source>
        <dbReference type="ARBA" id="ARBA00022741"/>
    </source>
</evidence>
<keyword evidence="2" id="KW-0288">FMN</keyword>
<keyword evidence="4" id="KW-0547">Nucleotide-binding</keyword>
<dbReference type="CDD" id="cd07505">
    <property type="entry name" value="HAD_BPGM-like"/>
    <property type="match status" value="1"/>
</dbReference>
<reference evidence="7" key="1">
    <citation type="journal article" date="2012" name="Nature">
        <title>A physical, genetic and functional sequence assembly of the barley genome.</title>
        <authorList>
            <consortium name="The International Barley Genome Sequencing Consortium"/>
            <person name="Mayer K.F."/>
            <person name="Waugh R."/>
            <person name="Brown J.W."/>
            <person name="Schulman A."/>
            <person name="Langridge P."/>
            <person name="Platzer M."/>
            <person name="Fincher G.B."/>
            <person name="Muehlbauer G.J."/>
            <person name="Sato K."/>
            <person name="Close T.J."/>
            <person name="Wise R.P."/>
            <person name="Stein N."/>
        </authorList>
    </citation>
    <scope>NUCLEOTIDE SEQUENCE [LARGE SCALE GENOMIC DNA]</scope>
    <source>
        <strain evidence="7">cv. Morex</strain>
    </source>
</reference>
<dbReference type="EnsemblPlants" id="HORVU.MOREX.r3.3HG0289960.1">
    <property type="protein sequence ID" value="HORVU.MOREX.r3.3HG0289960.1"/>
    <property type="gene ID" value="HORVU.MOREX.r3.3HG0289960"/>
</dbReference>
<dbReference type="Proteomes" id="UP000011116">
    <property type="component" value="Chromosome 3H"/>
</dbReference>
<name>A0A8I6Y1A0_HORVV</name>
<reference evidence="6" key="3">
    <citation type="submission" date="2022-01" db="UniProtKB">
        <authorList>
            <consortium name="EnsemblPlants"/>
        </authorList>
    </citation>
    <scope>IDENTIFICATION</scope>
    <source>
        <strain evidence="6">subsp. vulgare</strain>
    </source>
</reference>
<evidence type="ECO:0000256" key="3">
    <source>
        <dbReference type="ARBA" id="ARBA00022679"/>
    </source>
</evidence>
<evidence type="ECO:0000313" key="7">
    <source>
        <dbReference type="Proteomes" id="UP000011116"/>
    </source>
</evidence>
<evidence type="ECO:0000256" key="5">
    <source>
        <dbReference type="SAM" id="MobiDB-lite"/>
    </source>
</evidence>
<dbReference type="InterPro" id="IPR023465">
    <property type="entry name" value="Riboflavin_kinase_dom_sf"/>
</dbReference>